<dbReference type="InterPro" id="IPR013767">
    <property type="entry name" value="PAS_fold"/>
</dbReference>
<dbReference type="Gene3D" id="3.30.450.20">
    <property type="entry name" value="PAS domain"/>
    <property type="match status" value="1"/>
</dbReference>
<dbReference type="PROSITE" id="PS50109">
    <property type="entry name" value="HIS_KIN"/>
    <property type="match status" value="1"/>
</dbReference>
<keyword evidence="5" id="KW-0418">Kinase</keyword>
<dbReference type="CDD" id="cd00082">
    <property type="entry name" value="HisKA"/>
    <property type="match status" value="1"/>
</dbReference>
<evidence type="ECO:0000256" key="6">
    <source>
        <dbReference type="ARBA" id="ARBA00023136"/>
    </source>
</evidence>
<reference evidence="8 9" key="1">
    <citation type="submission" date="2020-03" db="EMBL/GenBank/DDBJ databases">
        <title>Genomic Encyclopedia of Type Strains, Phase IV (KMG-IV): sequencing the most valuable type-strain genomes for metagenomic binning, comparative biology and taxonomic classification.</title>
        <authorList>
            <person name="Goeker M."/>
        </authorList>
    </citation>
    <scope>NUCLEOTIDE SEQUENCE [LARGE SCALE GENOMIC DNA]</scope>
    <source>
        <strain evidence="8 9">DSM 102865</strain>
    </source>
</reference>
<evidence type="ECO:0000313" key="9">
    <source>
        <dbReference type="Proteomes" id="UP001179181"/>
    </source>
</evidence>
<dbReference type="PRINTS" id="PR00344">
    <property type="entry name" value="BCTRLSENSOR"/>
</dbReference>
<dbReference type="InterPro" id="IPR004358">
    <property type="entry name" value="Sig_transdc_His_kin-like_C"/>
</dbReference>
<keyword evidence="8" id="KW-0378">Hydrolase</keyword>
<dbReference type="SUPFAM" id="SSF47384">
    <property type="entry name" value="Homodimeric domain of signal transducing histidine kinase"/>
    <property type="match status" value="1"/>
</dbReference>
<comment type="caution">
    <text evidence="8">The sequence shown here is derived from an EMBL/GenBank/DDBJ whole genome shotgun (WGS) entry which is preliminary data.</text>
</comment>
<dbReference type="InterPro" id="IPR005467">
    <property type="entry name" value="His_kinase_dom"/>
</dbReference>
<dbReference type="SMART" id="SM00388">
    <property type="entry name" value="HisKA"/>
    <property type="match status" value="1"/>
</dbReference>
<dbReference type="Gene3D" id="3.30.565.10">
    <property type="entry name" value="Histidine kinase-like ATPase, C-terminal domain"/>
    <property type="match status" value="1"/>
</dbReference>
<dbReference type="GO" id="GO:0032259">
    <property type="term" value="P:methylation"/>
    <property type="evidence" value="ECO:0007669"/>
    <property type="project" value="UniProtKB-KW"/>
</dbReference>
<dbReference type="EC" id="2.7.13.3" evidence="2"/>
<dbReference type="GO" id="GO:0008984">
    <property type="term" value="F:protein-glutamate methylesterase activity"/>
    <property type="evidence" value="ECO:0007669"/>
    <property type="project" value="UniProtKB-EC"/>
</dbReference>
<evidence type="ECO:0000256" key="2">
    <source>
        <dbReference type="ARBA" id="ARBA00012438"/>
    </source>
</evidence>
<dbReference type="Gene3D" id="1.10.287.130">
    <property type="match status" value="1"/>
</dbReference>
<name>A0ABX0UN48_9BACT</name>
<dbReference type="InterPro" id="IPR036097">
    <property type="entry name" value="HisK_dim/P_sf"/>
</dbReference>
<comment type="catalytic activity">
    <reaction evidence="1">
        <text>ATP + protein L-histidine = ADP + protein N-phospho-L-histidine.</text>
        <dbReference type="EC" id="2.7.13.3"/>
    </reaction>
</comment>
<organism evidence="8 9">
    <name type="scientific">Dyadobacter arcticus</name>
    <dbReference type="NCBI Taxonomy" id="1078754"/>
    <lineage>
        <taxon>Bacteria</taxon>
        <taxon>Pseudomonadati</taxon>
        <taxon>Bacteroidota</taxon>
        <taxon>Cytophagia</taxon>
        <taxon>Cytophagales</taxon>
        <taxon>Spirosomataceae</taxon>
        <taxon>Dyadobacter</taxon>
    </lineage>
</organism>
<dbReference type="SMART" id="SM00091">
    <property type="entry name" value="PAS"/>
    <property type="match status" value="1"/>
</dbReference>
<dbReference type="EMBL" id="JAASQJ010000003">
    <property type="protein sequence ID" value="NIJ54421.1"/>
    <property type="molecule type" value="Genomic_DNA"/>
</dbReference>
<evidence type="ECO:0000259" key="7">
    <source>
        <dbReference type="PROSITE" id="PS50109"/>
    </source>
</evidence>
<dbReference type="InterPro" id="IPR036890">
    <property type="entry name" value="HATPase_C_sf"/>
</dbReference>
<proteinExistence type="predicted"/>
<keyword evidence="9" id="KW-1185">Reference proteome</keyword>
<dbReference type="Pfam" id="PF00989">
    <property type="entry name" value="PAS"/>
    <property type="match status" value="1"/>
</dbReference>
<protein>
    <recommendedName>
        <fullName evidence="2">histidine kinase</fullName>
        <ecNumber evidence="2">2.7.13.3</ecNumber>
    </recommendedName>
</protein>
<evidence type="ECO:0000256" key="4">
    <source>
        <dbReference type="ARBA" id="ARBA00022679"/>
    </source>
</evidence>
<keyword evidence="4 8" id="KW-0808">Transferase</keyword>
<dbReference type="InterPro" id="IPR050351">
    <property type="entry name" value="BphY/WalK/GraS-like"/>
</dbReference>
<dbReference type="CDD" id="cd00130">
    <property type="entry name" value="PAS"/>
    <property type="match status" value="1"/>
</dbReference>
<dbReference type="InterPro" id="IPR000014">
    <property type="entry name" value="PAS"/>
</dbReference>
<keyword evidence="6" id="KW-0472">Membrane</keyword>
<dbReference type="GO" id="GO:0008983">
    <property type="term" value="F:protein-glutamate O-methyltransferase activity"/>
    <property type="evidence" value="ECO:0007669"/>
    <property type="project" value="UniProtKB-EC"/>
</dbReference>
<accession>A0ABX0UN48</accession>
<dbReference type="SMART" id="SM00387">
    <property type="entry name" value="HATPase_c"/>
    <property type="match status" value="1"/>
</dbReference>
<dbReference type="PANTHER" id="PTHR42878">
    <property type="entry name" value="TWO-COMPONENT HISTIDINE KINASE"/>
    <property type="match status" value="1"/>
</dbReference>
<evidence type="ECO:0000256" key="3">
    <source>
        <dbReference type="ARBA" id="ARBA00022553"/>
    </source>
</evidence>
<dbReference type="InterPro" id="IPR003661">
    <property type="entry name" value="HisK_dim/P_dom"/>
</dbReference>
<evidence type="ECO:0000313" key="8">
    <source>
        <dbReference type="EMBL" id="NIJ54421.1"/>
    </source>
</evidence>
<feature type="domain" description="Histidine kinase" evidence="7">
    <location>
        <begin position="201"/>
        <end position="425"/>
    </location>
</feature>
<sequence length="446" mass="50372">MNTVKTYEELIRENEELSLRLEEATETITAIRTGQVDALVVNDESLGHQLYTLKTADQTYRVFIEKMNEGAVTLNEHGVILYSNSMFASMLEIPLSKVVGSTFKSFIPAEYQELFQVLFQNGWVQDTKMELAVRKRDGLVPCQLSVTTLQLDEGRSLSVIITDLTSQKDIENQLKANNKRLEEINSELEASNYDLQQFASVASHDLQEPLRKILIFSNMLKSRHDEDFPAESRIQLEKIVSASLRMRAMISDILNYSRLSTHFDNFEQVNLREVVMEILEDYEILLAEKKVEVAIGDLPEIQANRAQIKQVFQNLISNSIKFSKSDQTPLIEINPQPSTQQATPGSDEDPTCTILISDNGIGFDAAYQERIFSLFERLNTKDKYEGSGIGLAITKKIVDKHNGTIFADSVLGEGARFTIKLPMKQQVKANLNNRNSVSTRSNVHPA</sequence>
<dbReference type="RefSeq" id="WP_167272576.1">
    <property type="nucleotide sequence ID" value="NZ_JAASQJ010000003.1"/>
</dbReference>
<dbReference type="SUPFAM" id="SSF55874">
    <property type="entry name" value="ATPase domain of HSP90 chaperone/DNA topoisomerase II/histidine kinase"/>
    <property type="match status" value="1"/>
</dbReference>
<dbReference type="PANTHER" id="PTHR42878:SF15">
    <property type="entry name" value="BACTERIOPHYTOCHROME"/>
    <property type="match status" value="1"/>
</dbReference>
<dbReference type="InterPro" id="IPR003594">
    <property type="entry name" value="HATPase_dom"/>
</dbReference>
<dbReference type="InterPro" id="IPR035965">
    <property type="entry name" value="PAS-like_dom_sf"/>
</dbReference>
<keyword evidence="8" id="KW-0489">Methyltransferase</keyword>
<evidence type="ECO:0000256" key="1">
    <source>
        <dbReference type="ARBA" id="ARBA00000085"/>
    </source>
</evidence>
<keyword evidence="3" id="KW-0597">Phosphoprotein</keyword>
<gene>
    <name evidence="8" type="ORF">FHS68_003603</name>
</gene>
<dbReference type="NCBIfam" id="TIGR00229">
    <property type="entry name" value="sensory_box"/>
    <property type="match status" value="1"/>
</dbReference>
<dbReference type="Proteomes" id="UP001179181">
    <property type="component" value="Unassembled WGS sequence"/>
</dbReference>
<dbReference type="Pfam" id="PF02518">
    <property type="entry name" value="HATPase_c"/>
    <property type="match status" value="1"/>
</dbReference>
<dbReference type="SUPFAM" id="SSF55785">
    <property type="entry name" value="PYP-like sensor domain (PAS domain)"/>
    <property type="match status" value="1"/>
</dbReference>
<evidence type="ECO:0000256" key="5">
    <source>
        <dbReference type="ARBA" id="ARBA00022777"/>
    </source>
</evidence>
<dbReference type="Pfam" id="PF00512">
    <property type="entry name" value="HisKA"/>
    <property type="match status" value="1"/>
</dbReference>